<feature type="region of interest" description="Disordered" evidence="1">
    <location>
        <begin position="110"/>
        <end position="142"/>
    </location>
</feature>
<dbReference type="AlphaFoldDB" id="A0A2C9K895"/>
<dbReference type="EnsemblMetazoa" id="BGLB016451-RA">
    <property type="protein sequence ID" value="BGLB016451-PA"/>
    <property type="gene ID" value="BGLB016451"/>
</dbReference>
<feature type="compositionally biased region" description="Basic and acidic residues" evidence="1">
    <location>
        <begin position="110"/>
        <end position="134"/>
    </location>
</feature>
<feature type="region of interest" description="Disordered" evidence="1">
    <location>
        <begin position="1"/>
        <end position="50"/>
    </location>
</feature>
<dbReference type="Proteomes" id="UP000076420">
    <property type="component" value="Unassembled WGS sequence"/>
</dbReference>
<organism evidence="2 3">
    <name type="scientific">Biomphalaria glabrata</name>
    <name type="common">Bloodfluke planorb</name>
    <name type="synonym">Freshwater snail</name>
    <dbReference type="NCBI Taxonomy" id="6526"/>
    <lineage>
        <taxon>Eukaryota</taxon>
        <taxon>Metazoa</taxon>
        <taxon>Spiralia</taxon>
        <taxon>Lophotrochozoa</taxon>
        <taxon>Mollusca</taxon>
        <taxon>Gastropoda</taxon>
        <taxon>Heterobranchia</taxon>
        <taxon>Euthyneura</taxon>
        <taxon>Panpulmonata</taxon>
        <taxon>Hygrophila</taxon>
        <taxon>Lymnaeoidea</taxon>
        <taxon>Planorbidae</taxon>
        <taxon>Biomphalaria</taxon>
    </lineage>
</organism>
<evidence type="ECO:0000256" key="1">
    <source>
        <dbReference type="SAM" id="MobiDB-lite"/>
    </source>
</evidence>
<proteinExistence type="predicted"/>
<gene>
    <name evidence="2" type="primary">106078192</name>
</gene>
<dbReference type="VEuPathDB" id="VectorBase:BGLB016451"/>
<evidence type="ECO:0000313" key="2">
    <source>
        <dbReference type="EnsemblMetazoa" id="BGLB016451-PA"/>
    </source>
</evidence>
<dbReference type="OrthoDB" id="10335462at2759"/>
<reference evidence="2" key="1">
    <citation type="submission" date="2020-05" db="UniProtKB">
        <authorList>
            <consortium name="EnsemblMetazoa"/>
        </authorList>
    </citation>
    <scope>IDENTIFICATION</scope>
    <source>
        <strain evidence="2">BB02</strain>
    </source>
</reference>
<evidence type="ECO:0000313" key="3">
    <source>
        <dbReference type="Proteomes" id="UP000076420"/>
    </source>
</evidence>
<dbReference type="VEuPathDB" id="VectorBase:BGLAX_038579"/>
<sequence length="142" mass="17029">METPLVCRMTRSKQKEFDEKNAERTKSPSPRRRRRIKPKEFSEDNDAEMLTLPISGSIARRQKKFNVIYPDYFTPKMQSKNTKLEERKLSYSVKHTRNKQILLKNLIPERSKQQEFDEENAKMMDSYKADEKINPLEFQNVR</sequence>
<dbReference type="KEGG" id="bgt:106078192"/>
<name>A0A2C9K895_BIOGL</name>
<accession>A0A2C9K895</accession>
<feature type="compositionally biased region" description="Basic and acidic residues" evidence="1">
    <location>
        <begin position="13"/>
        <end position="26"/>
    </location>
</feature>
<protein>
    <submittedName>
        <fullName evidence="2">Uncharacterized protein</fullName>
    </submittedName>
</protein>